<accession>W5TG08</accession>
<proteinExistence type="predicted"/>
<sequence>MTGCTMTARDELENELGGPLAATDRLMATECADLLGLFRQARQQEADGLVESVDAMVRELPRPLRAPTKRIMLGNLLDL</sequence>
<protein>
    <recommendedName>
        <fullName evidence="3">DUF222 domain-containing protein</fullName>
    </recommendedName>
</protein>
<dbReference type="KEGG" id="nno:NONO_c31110"/>
<evidence type="ECO:0000313" key="1">
    <source>
        <dbReference type="EMBL" id="AHH17898.1"/>
    </source>
</evidence>
<dbReference type="Proteomes" id="UP000019150">
    <property type="component" value="Chromosome"/>
</dbReference>
<gene>
    <name evidence="1" type="ORF">NONO_c31110</name>
</gene>
<evidence type="ECO:0000313" key="2">
    <source>
        <dbReference type="Proteomes" id="UP000019150"/>
    </source>
</evidence>
<evidence type="ECO:0008006" key="3">
    <source>
        <dbReference type="Google" id="ProtNLM"/>
    </source>
</evidence>
<dbReference type="AlphaFoldDB" id="W5TG08"/>
<dbReference type="PATRIC" id="fig|1415166.3.peg.3190"/>
<dbReference type="STRING" id="1415166.NONO_c31110"/>
<dbReference type="eggNOG" id="ENOG5030DP3">
    <property type="taxonomic scope" value="Bacteria"/>
</dbReference>
<keyword evidence="2" id="KW-1185">Reference proteome</keyword>
<dbReference type="EMBL" id="CP006850">
    <property type="protein sequence ID" value="AHH17898.1"/>
    <property type="molecule type" value="Genomic_DNA"/>
</dbReference>
<dbReference type="HOGENOM" id="CLU_2701049_0_0_11"/>
<name>W5TG08_9NOCA</name>
<organism evidence="1 2">
    <name type="scientific">Nocardia nova SH22a</name>
    <dbReference type="NCBI Taxonomy" id="1415166"/>
    <lineage>
        <taxon>Bacteria</taxon>
        <taxon>Bacillati</taxon>
        <taxon>Actinomycetota</taxon>
        <taxon>Actinomycetes</taxon>
        <taxon>Mycobacteriales</taxon>
        <taxon>Nocardiaceae</taxon>
        <taxon>Nocardia</taxon>
    </lineage>
</organism>
<reference evidence="1 2" key="1">
    <citation type="journal article" date="2014" name="Appl. Environ. Microbiol.">
        <title>Insights into the Microbial Degradation of Rubber and Gutta-Percha by Analysis of the Complete Genome of Nocardia nova SH22a.</title>
        <authorList>
            <person name="Luo Q."/>
            <person name="Hiessl S."/>
            <person name="Poehlein A."/>
            <person name="Daniel R."/>
            <person name="Steinbuchel A."/>
        </authorList>
    </citation>
    <scope>NUCLEOTIDE SEQUENCE [LARGE SCALE GENOMIC DNA]</scope>
    <source>
        <strain evidence="1">SH22a</strain>
    </source>
</reference>